<sequence>MITLSTMLAENCTKSAVLFNSKKRVLEYIAELAHQRLPEMSEYTILEALMAREKLGSTGIGGGIAIPHGKLKTVTQPILVFVVTQNAIAFDAIDNQAVDIFCAILIPEEQCQAHLTTLAGIARLLSQKDLTRKIRHAESDQQLYELIINASEATNVS</sequence>
<dbReference type="PATRIC" id="fig|336831.14.peg.2878"/>
<dbReference type="AlphaFoldDB" id="A0A0M2V9E8"/>
<dbReference type="SUPFAM" id="SSF55804">
    <property type="entry name" value="Phoshotransferase/anion transport protein"/>
    <property type="match status" value="1"/>
</dbReference>
<dbReference type="Proteomes" id="UP000034228">
    <property type="component" value="Unassembled WGS sequence"/>
</dbReference>
<organism evidence="2 3">
    <name type="scientific">Arsukibacterium ikkense</name>
    <dbReference type="NCBI Taxonomy" id="336831"/>
    <lineage>
        <taxon>Bacteria</taxon>
        <taxon>Pseudomonadati</taxon>
        <taxon>Pseudomonadota</taxon>
        <taxon>Gammaproteobacteria</taxon>
        <taxon>Chromatiales</taxon>
        <taxon>Chromatiaceae</taxon>
        <taxon>Arsukibacterium</taxon>
    </lineage>
</organism>
<reference evidence="2 3" key="1">
    <citation type="submission" date="2015-03" db="EMBL/GenBank/DDBJ databases">
        <title>Draft genome sequences of two protease-producing strains of Arsukibacterium isolated from two cold and alkaline environments.</title>
        <authorList>
            <person name="Lylloff J.E."/>
            <person name="Skov L.B."/>
            <person name="Jepsen M."/>
            <person name="Hallin P.F."/>
            <person name="Sorensen S.J."/>
            <person name="Stougaard P."/>
            <person name="Glaring M.A."/>
        </authorList>
    </citation>
    <scope>NUCLEOTIDE SEQUENCE [LARGE SCALE GENOMIC DNA]</scope>
    <source>
        <strain evidence="2 3">GCM72</strain>
    </source>
</reference>
<proteinExistence type="predicted"/>
<dbReference type="InterPro" id="IPR016152">
    <property type="entry name" value="PTrfase/Anion_transptr"/>
</dbReference>
<dbReference type="EMBL" id="LAHO01000004">
    <property type="protein sequence ID" value="KKO46265.1"/>
    <property type="molecule type" value="Genomic_DNA"/>
</dbReference>
<evidence type="ECO:0000313" key="3">
    <source>
        <dbReference type="Proteomes" id="UP000034228"/>
    </source>
</evidence>
<name>A0A0M2V9E8_9GAMM</name>
<feature type="domain" description="PTS EIIA type-2" evidence="1">
    <location>
        <begin position="6"/>
        <end position="150"/>
    </location>
</feature>
<dbReference type="Gene3D" id="3.40.930.10">
    <property type="entry name" value="Mannitol-specific EII, Chain A"/>
    <property type="match status" value="1"/>
</dbReference>
<dbReference type="PROSITE" id="PS00372">
    <property type="entry name" value="PTS_EIIA_TYPE_2_HIS"/>
    <property type="match status" value="1"/>
</dbReference>
<keyword evidence="3" id="KW-1185">Reference proteome</keyword>
<gene>
    <name evidence="2" type="ORF">WG68_05690</name>
</gene>
<dbReference type="CDD" id="cd00211">
    <property type="entry name" value="PTS_IIA_fru"/>
    <property type="match status" value="1"/>
</dbReference>
<dbReference type="PANTHER" id="PTHR47738:SF1">
    <property type="entry name" value="NITROGEN REGULATORY PROTEIN"/>
    <property type="match status" value="1"/>
</dbReference>
<dbReference type="PROSITE" id="PS51094">
    <property type="entry name" value="PTS_EIIA_TYPE_2"/>
    <property type="match status" value="1"/>
</dbReference>
<evidence type="ECO:0000313" key="2">
    <source>
        <dbReference type="EMBL" id="KKO46265.1"/>
    </source>
</evidence>
<dbReference type="STRING" id="336831.WG68_05690"/>
<dbReference type="NCBIfam" id="TIGR01419">
    <property type="entry name" value="nitro_reg_IIA"/>
    <property type="match status" value="1"/>
</dbReference>
<dbReference type="PANTHER" id="PTHR47738">
    <property type="entry name" value="PTS SYSTEM FRUCTOSE-LIKE EIIA COMPONENT-RELATED"/>
    <property type="match status" value="1"/>
</dbReference>
<accession>A0A0M2V9E8</accession>
<dbReference type="Pfam" id="PF00359">
    <property type="entry name" value="PTS_EIIA_2"/>
    <property type="match status" value="1"/>
</dbReference>
<dbReference type="InterPro" id="IPR002178">
    <property type="entry name" value="PTS_EIIA_type-2_dom"/>
</dbReference>
<dbReference type="InterPro" id="IPR051541">
    <property type="entry name" value="PTS_SugarTrans_NitroReg"/>
</dbReference>
<evidence type="ECO:0000259" key="1">
    <source>
        <dbReference type="PROSITE" id="PS51094"/>
    </source>
</evidence>
<dbReference type="InterPro" id="IPR006320">
    <property type="entry name" value="PTS_Nitro_regul"/>
</dbReference>
<dbReference type="OrthoDB" id="95460at2"/>
<dbReference type="GO" id="GO:0009401">
    <property type="term" value="P:phosphoenolpyruvate-dependent sugar phosphotransferase system"/>
    <property type="evidence" value="ECO:0007669"/>
    <property type="project" value="InterPro"/>
</dbReference>
<dbReference type="GO" id="GO:0030295">
    <property type="term" value="F:protein kinase activator activity"/>
    <property type="evidence" value="ECO:0007669"/>
    <property type="project" value="TreeGrafter"/>
</dbReference>
<dbReference type="RefSeq" id="WP_046556706.1">
    <property type="nucleotide sequence ID" value="NZ_LAHO01000004.1"/>
</dbReference>
<comment type="caution">
    <text evidence="2">The sequence shown here is derived from an EMBL/GenBank/DDBJ whole genome shotgun (WGS) entry which is preliminary data.</text>
</comment>
<protein>
    <submittedName>
        <fullName evidence="2">PTS cellobiose transporter subunit IIA</fullName>
    </submittedName>
</protein>
<dbReference type="GO" id="GO:0008982">
    <property type="term" value="F:protein-N(PI)-phosphohistidine-sugar phosphotransferase activity"/>
    <property type="evidence" value="ECO:0007669"/>
    <property type="project" value="InterPro"/>
</dbReference>